<dbReference type="GO" id="GO:0046872">
    <property type="term" value="F:metal ion binding"/>
    <property type="evidence" value="ECO:0007669"/>
    <property type="project" value="UniProtKB-KW"/>
</dbReference>
<sequence>MEAVNRHPRMWRQDQGLSPISCPFRSGKASPKPAIDVTLRCGEDQGMSLSPPITGTCLCGVTTYRLDTPPLWTAHCHCASCRKATGAGFASYLGAAEAALHWFGPDRASHCSSPGTFWDRCGACGSPLAYRSTRFPGEVHLHAATLDHAQDFVAETEVHTDEHLPWAALAAPPPRRLAPEDDMAPVLALIRAAFAYMDGRIDPPSSMHRLTEADLSTEAGAGEVWVIGTPPMACMVLTPKADALYVGKLATAEPERGRGLARRLMVRAEARARALGLPALELQSRVELVENHAAFTAMGFMQTGATAHAGYDRPTSLTFRKPVLPLP</sequence>
<dbReference type="PROSITE" id="PS51186">
    <property type="entry name" value="GNAT"/>
    <property type="match status" value="1"/>
</dbReference>
<organism evidence="7 8">
    <name type="scientific">Gemmobacter lutimaris</name>
    <dbReference type="NCBI Taxonomy" id="2306023"/>
    <lineage>
        <taxon>Bacteria</taxon>
        <taxon>Pseudomonadati</taxon>
        <taxon>Pseudomonadota</taxon>
        <taxon>Alphaproteobacteria</taxon>
        <taxon>Rhodobacterales</taxon>
        <taxon>Paracoccaceae</taxon>
        <taxon>Gemmobacter</taxon>
    </lineage>
</organism>
<feature type="domain" description="CENP-V/GFA" evidence="6">
    <location>
        <begin position="53"/>
        <end position="167"/>
    </location>
</feature>
<dbReference type="PANTHER" id="PTHR33337">
    <property type="entry name" value="GFA DOMAIN-CONTAINING PROTEIN"/>
    <property type="match status" value="1"/>
</dbReference>
<dbReference type="Gene3D" id="3.40.630.30">
    <property type="match status" value="1"/>
</dbReference>
<keyword evidence="3" id="KW-0862">Zinc</keyword>
<protein>
    <submittedName>
        <fullName evidence="7">GNAT family N-acetyltransferase</fullName>
    </submittedName>
</protein>
<dbReference type="InterPro" id="IPR006913">
    <property type="entry name" value="CENP-V/GFA"/>
</dbReference>
<dbReference type="AlphaFoldDB" id="A0A398BTH3"/>
<dbReference type="GO" id="GO:0016747">
    <property type="term" value="F:acyltransferase activity, transferring groups other than amino-acyl groups"/>
    <property type="evidence" value="ECO:0007669"/>
    <property type="project" value="InterPro"/>
</dbReference>
<reference evidence="7 8" key="1">
    <citation type="submission" date="2018-09" db="EMBL/GenBank/DDBJ databases">
        <title>Gemmobacter lutimaris sp. nov., a marine bacterium isolated from tidal flat.</title>
        <authorList>
            <person name="Lee D.W."/>
            <person name="Yoo Y."/>
            <person name="Kim J.-J."/>
            <person name="Kim B.S."/>
        </authorList>
    </citation>
    <scope>NUCLEOTIDE SEQUENCE [LARGE SCALE GENOMIC DNA]</scope>
    <source>
        <strain evidence="7 8">YJ-T1-11</strain>
    </source>
</reference>
<dbReference type="GO" id="GO:0016846">
    <property type="term" value="F:carbon-sulfur lyase activity"/>
    <property type="evidence" value="ECO:0007669"/>
    <property type="project" value="InterPro"/>
</dbReference>
<dbReference type="PROSITE" id="PS51891">
    <property type="entry name" value="CENP_V_GFA"/>
    <property type="match status" value="1"/>
</dbReference>
<evidence type="ECO:0000313" key="7">
    <source>
        <dbReference type="EMBL" id="RID92984.1"/>
    </source>
</evidence>
<proteinExistence type="inferred from homology"/>
<dbReference type="Pfam" id="PF04828">
    <property type="entry name" value="GFA"/>
    <property type="match status" value="1"/>
</dbReference>
<dbReference type="SUPFAM" id="SSF55729">
    <property type="entry name" value="Acyl-CoA N-acyltransferases (Nat)"/>
    <property type="match status" value="1"/>
</dbReference>
<dbReference type="Proteomes" id="UP000266649">
    <property type="component" value="Unassembled WGS sequence"/>
</dbReference>
<gene>
    <name evidence="7" type="ORF">D2N39_04830</name>
</gene>
<accession>A0A398BTH3</accession>
<feature type="domain" description="N-acetyltransferase" evidence="5">
    <location>
        <begin position="173"/>
        <end position="324"/>
    </location>
</feature>
<dbReference type="Pfam" id="PF00583">
    <property type="entry name" value="Acetyltransf_1"/>
    <property type="match status" value="1"/>
</dbReference>
<dbReference type="CDD" id="cd04301">
    <property type="entry name" value="NAT_SF"/>
    <property type="match status" value="1"/>
</dbReference>
<evidence type="ECO:0000259" key="6">
    <source>
        <dbReference type="PROSITE" id="PS51891"/>
    </source>
</evidence>
<evidence type="ECO:0000256" key="4">
    <source>
        <dbReference type="ARBA" id="ARBA00023239"/>
    </source>
</evidence>
<evidence type="ECO:0000256" key="1">
    <source>
        <dbReference type="ARBA" id="ARBA00005495"/>
    </source>
</evidence>
<evidence type="ECO:0000256" key="3">
    <source>
        <dbReference type="ARBA" id="ARBA00022833"/>
    </source>
</evidence>
<dbReference type="InterPro" id="IPR016181">
    <property type="entry name" value="Acyl_CoA_acyltransferase"/>
</dbReference>
<keyword evidence="7" id="KW-0808">Transferase</keyword>
<keyword evidence="8" id="KW-1185">Reference proteome</keyword>
<keyword evidence="2" id="KW-0479">Metal-binding</keyword>
<dbReference type="InterPro" id="IPR011057">
    <property type="entry name" value="Mss4-like_sf"/>
</dbReference>
<comment type="caution">
    <text evidence="7">The sequence shown here is derived from an EMBL/GenBank/DDBJ whole genome shotgun (WGS) entry which is preliminary data.</text>
</comment>
<evidence type="ECO:0000256" key="2">
    <source>
        <dbReference type="ARBA" id="ARBA00022723"/>
    </source>
</evidence>
<dbReference type="InterPro" id="IPR000182">
    <property type="entry name" value="GNAT_dom"/>
</dbReference>
<evidence type="ECO:0000313" key="8">
    <source>
        <dbReference type="Proteomes" id="UP000266649"/>
    </source>
</evidence>
<name>A0A398BTH3_9RHOB</name>
<dbReference type="EMBL" id="QXXQ01000002">
    <property type="protein sequence ID" value="RID92984.1"/>
    <property type="molecule type" value="Genomic_DNA"/>
</dbReference>
<comment type="similarity">
    <text evidence="1">Belongs to the Gfa family.</text>
</comment>
<dbReference type="SUPFAM" id="SSF51316">
    <property type="entry name" value="Mss4-like"/>
    <property type="match status" value="1"/>
</dbReference>
<dbReference type="PANTHER" id="PTHR33337:SF40">
    <property type="entry name" value="CENP-V_GFA DOMAIN-CONTAINING PROTEIN-RELATED"/>
    <property type="match status" value="1"/>
</dbReference>
<evidence type="ECO:0000259" key="5">
    <source>
        <dbReference type="PROSITE" id="PS51186"/>
    </source>
</evidence>
<dbReference type="Gene3D" id="3.90.1590.10">
    <property type="entry name" value="glutathione-dependent formaldehyde- activating enzyme (gfa)"/>
    <property type="match status" value="1"/>
</dbReference>
<keyword evidence="4" id="KW-0456">Lyase</keyword>